<organism evidence="3">
    <name type="scientific">freshwater metagenome</name>
    <dbReference type="NCBI Taxonomy" id="449393"/>
    <lineage>
        <taxon>unclassified sequences</taxon>
        <taxon>metagenomes</taxon>
        <taxon>ecological metagenomes</taxon>
    </lineage>
</organism>
<keyword evidence="1" id="KW-0808">Transferase</keyword>
<dbReference type="AlphaFoldDB" id="A0A6J7RT24"/>
<dbReference type="PANTHER" id="PTHR21090">
    <property type="entry name" value="AROM/DEHYDROQUINATE SYNTHASE"/>
    <property type="match status" value="1"/>
</dbReference>
<reference evidence="3" key="1">
    <citation type="submission" date="2020-05" db="EMBL/GenBank/DDBJ databases">
        <authorList>
            <person name="Chiriac C."/>
            <person name="Salcher M."/>
            <person name="Ghai R."/>
            <person name="Kavagutti S V."/>
        </authorList>
    </citation>
    <scope>NUCLEOTIDE SEQUENCE</scope>
</reference>
<dbReference type="InterPro" id="IPR001986">
    <property type="entry name" value="Enolpyruvate_Tfrase_dom"/>
</dbReference>
<protein>
    <submittedName>
        <fullName evidence="3">Unannotated protein</fullName>
    </submittedName>
</protein>
<dbReference type="SUPFAM" id="SSF55205">
    <property type="entry name" value="EPT/RTPC-like"/>
    <property type="match status" value="1"/>
</dbReference>
<dbReference type="InterPro" id="IPR013792">
    <property type="entry name" value="RNA3'P_cycl/enolpyr_Trfase_a/b"/>
</dbReference>
<dbReference type="Pfam" id="PF00275">
    <property type="entry name" value="EPSP_synthase"/>
    <property type="match status" value="1"/>
</dbReference>
<dbReference type="InterPro" id="IPR023193">
    <property type="entry name" value="EPSP_synthase_CS"/>
</dbReference>
<accession>A0A6J7RT24</accession>
<name>A0A6J7RT24_9ZZZZ</name>
<feature type="domain" description="Enolpyruvate transferase" evidence="2">
    <location>
        <begin position="1"/>
        <end position="295"/>
    </location>
</feature>
<dbReference type="PROSITE" id="PS00885">
    <property type="entry name" value="EPSP_SYNTHASE_2"/>
    <property type="match status" value="1"/>
</dbReference>
<proteinExistence type="predicted"/>
<dbReference type="InterPro" id="IPR036968">
    <property type="entry name" value="Enolpyruvate_Tfrase_sf"/>
</dbReference>
<gene>
    <name evidence="3" type="ORF">UFOPK4175_00377</name>
</gene>
<sequence>MGARIDATDESFAPFSIEGAPLTGIDYRLPVASAQVKSCIALAALLAEGPTTITEPDPSRDHTERLLVQAGVKIEREGDRLTVFPTDELTLPDEIMIPSDASSAAFAIAAAVLVPGSRLLVENCSVNWTRSGFIEIAKRMGAVIVTDLESRPKEGVIPQDEPVSDVDVTAGPLKPTTVTATEVPLAVDELPLIGLMACFAEGETRVEGAGELRLKESDRISAVVKVLNDLGGEAEATADGFVVNGHGFLRGGTVDSEGDHRIAMLGVVAGLASREGVEVRGVDAAAVSYPSFLDDIAALR</sequence>
<dbReference type="PANTHER" id="PTHR21090:SF5">
    <property type="entry name" value="PENTAFUNCTIONAL AROM POLYPEPTIDE"/>
    <property type="match status" value="1"/>
</dbReference>
<dbReference type="Gene3D" id="3.65.10.10">
    <property type="entry name" value="Enolpyruvate transferase domain"/>
    <property type="match status" value="2"/>
</dbReference>
<dbReference type="EMBL" id="CAFBPX010000046">
    <property type="protein sequence ID" value="CAB5031538.1"/>
    <property type="molecule type" value="Genomic_DNA"/>
</dbReference>
<evidence type="ECO:0000313" key="3">
    <source>
        <dbReference type="EMBL" id="CAB5031538.1"/>
    </source>
</evidence>
<dbReference type="GO" id="GO:0009423">
    <property type="term" value="P:chorismate biosynthetic process"/>
    <property type="evidence" value="ECO:0007669"/>
    <property type="project" value="TreeGrafter"/>
</dbReference>
<evidence type="ECO:0000259" key="2">
    <source>
        <dbReference type="Pfam" id="PF00275"/>
    </source>
</evidence>
<dbReference type="GO" id="GO:0003866">
    <property type="term" value="F:3-phosphoshikimate 1-carboxyvinyltransferase activity"/>
    <property type="evidence" value="ECO:0007669"/>
    <property type="project" value="TreeGrafter"/>
</dbReference>
<evidence type="ECO:0000256" key="1">
    <source>
        <dbReference type="ARBA" id="ARBA00022679"/>
    </source>
</evidence>